<evidence type="ECO:0008006" key="4">
    <source>
        <dbReference type="Google" id="ProtNLM"/>
    </source>
</evidence>
<organism evidence="2 3">
    <name type="scientific">Kribbella albertanoniae</name>
    <dbReference type="NCBI Taxonomy" id="1266829"/>
    <lineage>
        <taxon>Bacteria</taxon>
        <taxon>Bacillati</taxon>
        <taxon>Actinomycetota</taxon>
        <taxon>Actinomycetes</taxon>
        <taxon>Propionibacteriales</taxon>
        <taxon>Kribbellaceae</taxon>
        <taxon>Kribbella</taxon>
    </lineage>
</organism>
<dbReference type="GO" id="GO:0005975">
    <property type="term" value="P:carbohydrate metabolic process"/>
    <property type="evidence" value="ECO:0007669"/>
    <property type="project" value="InterPro"/>
</dbReference>
<dbReference type="Proteomes" id="UP000295075">
    <property type="component" value="Unassembled WGS sequence"/>
</dbReference>
<sequence length="409" mass="43587">MTPSRRTVLGSIAALGTALAIPTTAHAGSGPASRCTRRATEASVADAFAFLAQKIDQYGAGTTLRVPQSYTGGYFAGINFVSSFLYDDAPTIIALIQDGSPAQMARARMLGDVMLYLQANDPIGDGRTRASYQPNPLITPDGSPYIGSPAAYSGNQAWVGMALCHLYKSTGLNKYLTGALTAANWIQSKTWSGAGIPGYTGGRNADDQPMTFKATEHNIDIGAFFAMLHQQTGNQVWLTRSQQAFSFVQAMWDNPGRMIWTGTNPDGVTINRTPIPADVQTWAYLATKDARYSQAVDWTIANLTASDNGFTGISFSNTDTSKVWFEGTAHLVAALNLRQASGDSARIASYLASLRDAQLRAPNNDGKGIVAASSDGLDTGFGDLYYASLHTGATAWYLLAATVANPFRL</sequence>
<feature type="chain" id="PRO_5020472644" description="Tat pathway signal sequence domain protein" evidence="1">
    <location>
        <begin position="28"/>
        <end position="409"/>
    </location>
</feature>
<evidence type="ECO:0000313" key="2">
    <source>
        <dbReference type="EMBL" id="TDC33662.1"/>
    </source>
</evidence>
<dbReference type="RefSeq" id="WP_132402848.1">
    <property type="nucleotide sequence ID" value="NZ_SMKA01000012.1"/>
</dbReference>
<dbReference type="InterPro" id="IPR008928">
    <property type="entry name" value="6-hairpin_glycosidase_sf"/>
</dbReference>
<dbReference type="InterPro" id="IPR006311">
    <property type="entry name" value="TAT_signal"/>
</dbReference>
<feature type="signal peptide" evidence="1">
    <location>
        <begin position="1"/>
        <end position="27"/>
    </location>
</feature>
<dbReference type="AlphaFoldDB" id="A0A4R4QEW2"/>
<proteinExistence type="predicted"/>
<dbReference type="EMBL" id="SMKA01000012">
    <property type="protein sequence ID" value="TDC33662.1"/>
    <property type="molecule type" value="Genomic_DNA"/>
</dbReference>
<gene>
    <name evidence="2" type="ORF">E1261_05535</name>
</gene>
<dbReference type="Gene3D" id="1.50.10.20">
    <property type="match status" value="1"/>
</dbReference>
<accession>A0A4R4QEW2</accession>
<keyword evidence="1" id="KW-0732">Signal</keyword>
<evidence type="ECO:0000313" key="3">
    <source>
        <dbReference type="Proteomes" id="UP000295075"/>
    </source>
</evidence>
<name>A0A4R4QEW2_9ACTN</name>
<dbReference type="SUPFAM" id="SSF48208">
    <property type="entry name" value="Six-hairpin glycosidases"/>
    <property type="match status" value="1"/>
</dbReference>
<dbReference type="OrthoDB" id="1171174at2"/>
<evidence type="ECO:0000256" key="1">
    <source>
        <dbReference type="SAM" id="SignalP"/>
    </source>
</evidence>
<protein>
    <recommendedName>
        <fullName evidence="4">Tat pathway signal sequence domain protein</fullName>
    </recommendedName>
</protein>
<reference evidence="2 3" key="1">
    <citation type="submission" date="2019-03" db="EMBL/GenBank/DDBJ databases">
        <title>Draft genome sequences of novel Actinobacteria.</title>
        <authorList>
            <person name="Sahin N."/>
            <person name="Ay H."/>
            <person name="Saygin H."/>
        </authorList>
    </citation>
    <scope>NUCLEOTIDE SEQUENCE [LARGE SCALE GENOMIC DNA]</scope>
    <source>
        <strain evidence="2 3">JCM 30547</strain>
    </source>
</reference>
<keyword evidence="3" id="KW-1185">Reference proteome</keyword>
<dbReference type="PROSITE" id="PS51318">
    <property type="entry name" value="TAT"/>
    <property type="match status" value="1"/>
</dbReference>
<comment type="caution">
    <text evidence="2">The sequence shown here is derived from an EMBL/GenBank/DDBJ whole genome shotgun (WGS) entry which is preliminary data.</text>
</comment>